<keyword evidence="2" id="KW-1185">Reference proteome</keyword>
<dbReference type="EMBL" id="JAHGAV010000598">
    <property type="protein sequence ID" value="KAG6924436.1"/>
    <property type="molecule type" value="Genomic_DNA"/>
</dbReference>
<proteinExistence type="predicted"/>
<accession>A0A8T1S658</accession>
<dbReference type="AlphaFoldDB" id="A0A8T1S658"/>
<comment type="caution">
    <text evidence="1">The sequence shown here is derived from an EMBL/GenBank/DDBJ whole genome shotgun (WGS) entry which is preliminary data.</text>
</comment>
<name>A0A8T1S658_CHESE</name>
<sequence length="150" mass="16879">CKVYSSATLLCRVANYSALLANYDYSNYSKLQELVEDLPEHKHPQLNAIINENQIIAHTALQASMGVADTAARKTATAVVMRRISWLQASGIPKELQLKVEDLPFDRDKLFSSQTHDVLYTLKDSEGMLRTLGIHPPPDKHSRVTPYQRS</sequence>
<organism evidence="1 2">
    <name type="scientific">Chelydra serpentina</name>
    <name type="common">Snapping turtle</name>
    <name type="synonym">Testudo serpentina</name>
    <dbReference type="NCBI Taxonomy" id="8475"/>
    <lineage>
        <taxon>Eukaryota</taxon>
        <taxon>Metazoa</taxon>
        <taxon>Chordata</taxon>
        <taxon>Craniata</taxon>
        <taxon>Vertebrata</taxon>
        <taxon>Euteleostomi</taxon>
        <taxon>Archelosauria</taxon>
        <taxon>Testudinata</taxon>
        <taxon>Testudines</taxon>
        <taxon>Cryptodira</taxon>
        <taxon>Durocryptodira</taxon>
        <taxon>Americhelydia</taxon>
        <taxon>Chelydroidea</taxon>
        <taxon>Chelydridae</taxon>
        <taxon>Chelydra</taxon>
    </lineage>
</organism>
<dbReference type="Gene3D" id="1.10.287.3160">
    <property type="match status" value="1"/>
</dbReference>
<evidence type="ECO:0000313" key="2">
    <source>
        <dbReference type="Proteomes" id="UP000765507"/>
    </source>
</evidence>
<feature type="non-terminal residue" evidence="1">
    <location>
        <position position="1"/>
    </location>
</feature>
<gene>
    <name evidence="1" type="ORF">G0U57_017348</name>
</gene>
<dbReference type="Proteomes" id="UP000765507">
    <property type="component" value="Unassembled WGS sequence"/>
</dbReference>
<evidence type="ECO:0000313" key="1">
    <source>
        <dbReference type="EMBL" id="KAG6924436.1"/>
    </source>
</evidence>
<dbReference type="OrthoDB" id="9050411at2759"/>
<protein>
    <submittedName>
        <fullName evidence="1">Uncharacterized protein</fullName>
    </submittedName>
</protein>
<reference evidence="1 2" key="1">
    <citation type="journal article" date="2020" name="G3 (Bethesda)">
        <title>Draft Genome of the Common Snapping Turtle, Chelydra serpentina, a Model for Phenotypic Plasticity in Reptiles.</title>
        <authorList>
            <person name="Das D."/>
            <person name="Singh S.K."/>
            <person name="Bierstedt J."/>
            <person name="Erickson A."/>
            <person name="Galli G.L.J."/>
            <person name="Crossley D.A. 2nd"/>
            <person name="Rhen T."/>
        </authorList>
    </citation>
    <scope>NUCLEOTIDE SEQUENCE [LARGE SCALE GENOMIC DNA]</scope>
    <source>
        <strain evidence="1">KW</strain>
    </source>
</reference>